<gene>
    <name evidence="3" type="ORF">GSPATT00036517001</name>
</gene>
<dbReference type="AlphaFoldDB" id="A0CAC0"/>
<feature type="domain" description="EF-hand" evidence="2">
    <location>
        <begin position="578"/>
        <end position="608"/>
    </location>
</feature>
<keyword evidence="4" id="KW-1185">Reference proteome</keyword>
<evidence type="ECO:0000313" key="3">
    <source>
        <dbReference type="EMBL" id="CAK67737.1"/>
    </source>
</evidence>
<dbReference type="Proteomes" id="UP000000600">
    <property type="component" value="Unassembled WGS sequence"/>
</dbReference>
<dbReference type="GeneID" id="5020919"/>
<dbReference type="InterPro" id="IPR002048">
    <property type="entry name" value="EF_hand_dom"/>
</dbReference>
<dbReference type="KEGG" id="ptm:GSPATT00036517001"/>
<evidence type="ECO:0000256" key="1">
    <source>
        <dbReference type="ARBA" id="ARBA00022837"/>
    </source>
</evidence>
<dbReference type="eggNOG" id="ENOG502SQRU">
    <property type="taxonomic scope" value="Eukaryota"/>
</dbReference>
<dbReference type="EMBL" id="CT868054">
    <property type="protein sequence ID" value="CAK67737.1"/>
    <property type="molecule type" value="Genomic_DNA"/>
</dbReference>
<evidence type="ECO:0000259" key="2">
    <source>
        <dbReference type="PROSITE" id="PS50222"/>
    </source>
</evidence>
<feature type="domain" description="EF-hand" evidence="2">
    <location>
        <begin position="609"/>
        <end position="644"/>
    </location>
</feature>
<dbReference type="SUPFAM" id="SSF47473">
    <property type="entry name" value="EF-hand"/>
    <property type="match status" value="1"/>
</dbReference>
<keyword evidence="1" id="KW-0106">Calcium</keyword>
<proteinExistence type="predicted"/>
<dbReference type="InterPro" id="IPR018247">
    <property type="entry name" value="EF_Hand_1_Ca_BS"/>
</dbReference>
<sequence>MLPSVTPIKEFQSQPLVRKIMKSQLESTIKSNKSSSDIINKQCKSSYQHYRKQNNQQEEIQVQKLFFRNRESSSRDTPPSFLITKHFESRQEMKPLTIEETKYQEKIEFHGKRLKINQDSIENNLMKSFQRFRLQENVCQRSIVTSQRAKRSSITMEQIPTRDRFFTKQAGQLQSLFQECDKLQLLISYISTQVPCNIFSCMSLIIQSKTNPFSRKFTSVVQEQVFINFIYRLKINSKKIYFYLKDGTPVYSHLDIPPKQSVLIYSTSTVYKQIFNPQLLYLENCCSLYNCEEITKKNEPDYTQQIDSIIHTLVHQNYQSIDDEYQVDKVPEEIEINQQFMNSKELKHSYKEIKRNKNFKPIINKMFQPCNAVKQKNYIQQYMNDEYIIKNPKIEKLEKIEGWYEQELKKIKFKPEEENSNEDLMAVHIDSVSSQQTIESQITQAAQLLEPLLKKFLNQNSGYSQEVGPEVNFNNDEEEEKPESINHIEQNIRELITNKGSLHKLLKINKELFIEGIPKILSETNFSRYELHNTYILYCALQQITSQRYRYYKVDDGVDYNTYRMGIYQIFMQSEYLAQEIFNKIDFNYSGFLNWSEFLKLMVSIRAKTLVQKLDLFIQISDKDGNGQLCWDEIFQLSKVCLSKYIQNSDDFLDMLCEYYTRLIFKVVEKEPHEEIPFSAIKDAILSQKEDSDLLCMFCGADI</sequence>
<organism evidence="3 4">
    <name type="scientific">Paramecium tetraurelia</name>
    <dbReference type="NCBI Taxonomy" id="5888"/>
    <lineage>
        <taxon>Eukaryota</taxon>
        <taxon>Sar</taxon>
        <taxon>Alveolata</taxon>
        <taxon>Ciliophora</taxon>
        <taxon>Intramacronucleata</taxon>
        <taxon>Oligohymenophorea</taxon>
        <taxon>Peniculida</taxon>
        <taxon>Parameciidae</taxon>
        <taxon>Paramecium</taxon>
    </lineage>
</organism>
<name>A0CAC0_PARTE</name>
<accession>A0CAC0</accession>
<dbReference type="CDD" id="cd00051">
    <property type="entry name" value="EFh"/>
    <property type="match status" value="1"/>
</dbReference>
<dbReference type="PROSITE" id="PS00018">
    <property type="entry name" value="EF_HAND_1"/>
    <property type="match status" value="1"/>
</dbReference>
<dbReference type="PROSITE" id="PS50222">
    <property type="entry name" value="EF_HAND_2"/>
    <property type="match status" value="2"/>
</dbReference>
<dbReference type="Gene3D" id="1.10.238.10">
    <property type="entry name" value="EF-hand"/>
    <property type="match status" value="1"/>
</dbReference>
<protein>
    <recommendedName>
        <fullName evidence="2">EF-hand domain-containing protein</fullName>
    </recommendedName>
</protein>
<reference evidence="3 4" key="1">
    <citation type="journal article" date="2006" name="Nature">
        <title>Global trends of whole-genome duplications revealed by the ciliate Paramecium tetraurelia.</title>
        <authorList>
            <consortium name="Genoscope"/>
            <person name="Aury J.-M."/>
            <person name="Jaillon O."/>
            <person name="Duret L."/>
            <person name="Noel B."/>
            <person name="Jubin C."/>
            <person name="Porcel B.M."/>
            <person name="Segurens B."/>
            <person name="Daubin V."/>
            <person name="Anthouard V."/>
            <person name="Aiach N."/>
            <person name="Arnaiz O."/>
            <person name="Billaut A."/>
            <person name="Beisson J."/>
            <person name="Blanc I."/>
            <person name="Bouhouche K."/>
            <person name="Camara F."/>
            <person name="Duharcourt S."/>
            <person name="Guigo R."/>
            <person name="Gogendeau D."/>
            <person name="Katinka M."/>
            <person name="Keller A.-M."/>
            <person name="Kissmehl R."/>
            <person name="Klotz C."/>
            <person name="Koll F."/>
            <person name="Le Moue A."/>
            <person name="Lepere C."/>
            <person name="Malinsky S."/>
            <person name="Nowacki M."/>
            <person name="Nowak J.K."/>
            <person name="Plattner H."/>
            <person name="Poulain J."/>
            <person name="Ruiz F."/>
            <person name="Serrano V."/>
            <person name="Zagulski M."/>
            <person name="Dessen P."/>
            <person name="Betermier M."/>
            <person name="Weissenbach J."/>
            <person name="Scarpelli C."/>
            <person name="Schachter V."/>
            <person name="Sperling L."/>
            <person name="Meyer E."/>
            <person name="Cohen J."/>
            <person name="Wincker P."/>
        </authorList>
    </citation>
    <scope>NUCLEOTIDE SEQUENCE [LARGE SCALE GENOMIC DNA]</scope>
    <source>
        <strain evidence="3 4">Stock d4-2</strain>
    </source>
</reference>
<evidence type="ECO:0000313" key="4">
    <source>
        <dbReference type="Proteomes" id="UP000000600"/>
    </source>
</evidence>
<dbReference type="RefSeq" id="XP_001435134.1">
    <property type="nucleotide sequence ID" value="XM_001435097.1"/>
</dbReference>
<dbReference type="HOGENOM" id="CLU_421207_0_0_1"/>
<dbReference type="GO" id="GO:0005509">
    <property type="term" value="F:calcium ion binding"/>
    <property type="evidence" value="ECO:0007669"/>
    <property type="project" value="InterPro"/>
</dbReference>
<dbReference type="InParanoid" id="A0CAC0"/>
<dbReference type="InterPro" id="IPR011992">
    <property type="entry name" value="EF-hand-dom_pair"/>
</dbReference>
<dbReference type="OMA" id="RENNIYQ"/>
<dbReference type="OrthoDB" id="285536at2759"/>
<dbReference type="Pfam" id="PF13499">
    <property type="entry name" value="EF-hand_7"/>
    <property type="match status" value="1"/>
</dbReference>